<comment type="caution">
    <text evidence="2">The sequence shown here is derived from an EMBL/GenBank/DDBJ whole genome shotgun (WGS) entry which is preliminary data.</text>
</comment>
<dbReference type="SUPFAM" id="SSF47090">
    <property type="entry name" value="PGBD-like"/>
    <property type="match status" value="1"/>
</dbReference>
<name>A0A1F6Y410_9BACT</name>
<dbReference type="AlphaFoldDB" id="A0A1F6Y410"/>
<dbReference type="Pfam" id="PF01471">
    <property type="entry name" value="PG_binding_1"/>
    <property type="match status" value="1"/>
</dbReference>
<dbReference type="InterPro" id="IPR036365">
    <property type="entry name" value="PGBD-like_sf"/>
</dbReference>
<dbReference type="Gene3D" id="1.10.101.10">
    <property type="entry name" value="PGBD-like superfamily/PGBD"/>
    <property type="match status" value="1"/>
</dbReference>
<feature type="domain" description="Peptidoglycan binding-like" evidence="1">
    <location>
        <begin position="56"/>
        <end position="86"/>
    </location>
</feature>
<protein>
    <recommendedName>
        <fullName evidence="1">Peptidoglycan binding-like domain-containing protein</fullName>
    </recommendedName>
</protein>
<accession>A0A1F6Y410</accession>
<sequence>MRSFFLFIFIILLFYPQTPIKVLAAGTYSDCNITTVLRMGSKGAEVRCLQGKVGVATDGSFGPLTNAAVKVFQTNNRLTPDGIVGPISRLILNSFLANNGIYPSVINHQGLKPMPMPKITNNSTNASLNPVDLDHFISTVVEVNRKNGKSEQELAVIANILRKTITESKIDYNKEFEKLLVNESQQLGIKSNNTPPHPSIFDRMIKKPLSFLDITSSVAQAATGAGIGFGGKLLAATPCAGSWMLEITPLPPTNVVLLSYIPGTQGFASYNIPFTTNLLGLYVPGGNCSYGPVNITTQGTILPMVGSSPL</sequence>
<gene>
    <name evidence="2" type="ORF">A3I23_02425</name>
</gene>
<evidence type="ECO:0000313" key="3">
    <source>
        <dbReference type="Proteomes" id="UP000177693"/>
    </source>
</evidence>
<dbReference type="Proteomes" id="UP000177693">
    <property type="component" value="Unassembled WGS sequence"/>
</dbReference>
<reference evidence="2 3" key="1">
    <citation type="journal article" date="2016" name="Nat. Commun.">
        <title>Thousands of microbial genomes shed light on interconnected biogeochemical processes in an aquifer system.</title>
        <authorList>
            <person name="Anantharaman K."/>
            <person name="Brown C.T."/>
            <person name="Hug L.A."/>
            <person name="Sharon I."/>
            <person name="Castelle C.J."/>
            <person name="Probst A.J."/>
            <person name="Thomas B.C."/>
            <person name="Singh A."/>
            <person name="Wilkins M.J."/>
            <person name="Karaoz U."/>
            <person name="Brodie E.L."/>
            <person name="Williams K.H."/>
            <person name="Hubbard S.S."/>
            <person name="Banfield J.F."/>
        </authorList>
    </citation>
    <scope>NUCLEOTIDE SEQUENCE [LARGE SCALE GENOMIC DNA]</scope>
</reference>
<proteinExistence type="predicted"/>
<organism evidence="2 3">
    <name type="scientific">Candidatus Nomurabacteria bacterium RIFCSPLOWO2_02_FULL_40_67</name>
    <dbReference type="NCBI Taxonomy" id="1801787"/>
    <lineage>
        <taxon>Bacteria</taxon>
        <taxon>Candidatus Nomuraibacteriota</taxon>
    </lineage>
</organism>
<dbReference type="InterPro" id="IPR002477">
    <property type="entry name" value="Peptidoglycan-bd-like"/>
</dbReference>
<dbReference type="InterPro" id="IPR036366">
    <property type="entry name" value="PGBDSf"/>
</dbReference>
<dbReference type="EMBL" id="MFVL01000023">
    <property type="protein sequence ID" value="OGJ01120.1"/>
    <property type="molecule type" value="Genomic_DNA"/>
</dbReference>
<evidence type="ECO:0000259" key="1">
    <source>
        <dbReference type="Pfam" id="PF01471"/>
    </source>
</evidence>
<evidence type="ECO:0000313" key="2">
    <source>
        <dbReference type="EMBL" id="OGJ01120.1"/>
    </source>
</evidence>